<evidence type="ECO:0000313" key="2">
    <source>
        <dbReference type="Proteomes" id="UP000053732"/>
    </source>
</evidence>
<keyword evidence="2" id="KW-1185">Reference proteome</keyword>
<dbReference type="Proteomes" id="UP000053732">
    <property type="component" value="Unassembled WGS sequence"/>
</dbReference>
<dbReference type="EMBL" id="HG793136">
    <property type="protein sequence ID" value="CRL19545.1"/>
    <property type="molecule type" value="Genomic_DNA"/>
</dbReference>
<sequence>MGSRAARLAFNFYADVRGQLETAGTNHFDPFVAIPGTRAHIHSVSGFMPALIAPAAYVESENTEIVLGEHSQFESALEMVAQDGAIIYLNISANLFITPEAVHMAQEGGRATLGFGRFEFYTEDDGHENLRDRKFFGRGQLVMGLDDRLYINYGVFQEQIAGHIIIIENTITATQIGDRRITSVARFSFATDNGHHQSLERRTFVGQGDLFVSMDYI</sequence>
<organism evidence="1 2">
    <name type="scientific">Penicillium camemberti (strain FM 013)</name>
    <dbReference type="NCBI Taxonomy" id="1429867"/>
    <lineage>
        <taxon>Eukaryota</taxon>
        <taxon>Fungi</taxon>
        <taxon>Dikarya</taxon>
        <taxon>Ascomycota</taxon>
        <taxon>Pezizomycotina</taxon>
        <taxon>Eurotiomycetes</taxon>
        <taxon>Eurotiomycetidae</taxon>
        <taxon>Eurotiales</taxon>
        <taxon>Aspergillaceae</taxon>
        <taxon>Penicillium</taxon>
    </lineage>
</organism>
<dbReference type="AlphaFoldDB" id="A0A0G4NZP9"/>
<reference evidence="1 2" key="1">
    <citation type="journal article" date="2014" name="Nat. Commun.">
        <title>Multiple recent horizontal transfers of a large genomic region in cheese making fungi.</title>
        <authorList>
            <person name="Cheeseman K."/>
            <person name="Ropars J."/>
            <person name="Renault P."/>
            <person name="Dupont J."/>
            <person name="Gouzy J."/>
            <person name="Branca A."/>
            <person name="Abraham A.L."/>
            <person name="Ceppi M."/>
            <person name="Conseiller E."/>
            <person name="Debuchy R."/>
            <person name="Malagnac F."/>
            <person name="Goarin A."/>
            <person name="Silar P."/>
            <person name="Lacoste S."/>
            <person name="Sallet E."/>
            <person name="Bensimon A."/>
            <person name="Giraud T."/>
            <person name="Brygoo Y."/>
        </authorList>
    </citation>
    <scope>NUCLEOTIDE SEQUENCE [LARGE SCALE GENOMIC DNA]</scope>
    <source>
        <strain evidence="2">FM 013</strain>
    </source>
</reference>
<name>A0A0G4NZP9_PENC3</name>
<protein>
    <submittedName>
        <fullName evidence="1">Str. FM013</fullName>
    </submittedName>
</protein>
<accession>A0A0G4NZP9</accession>
<gene>
    <name evidence="1" type="ORF">PCAMFM013_S003g000336</name>
</gene>
<proteinExistence type="predicted"/>
<evidence type="ECO:0000313" key="1">
    <source>
        <dbReference type="EMBL" id="CRL19545.1"/>
    </source>
</evidence>